<sequence length="43" mass="4541">MTDDAGDFVPAGDTGSMDRQQVLALVLVGLMMFSSLAYAVSFL</sequence>
<gene>
    <name evidence="2" type="ORF">ACFQKD_12570</name>
</gene>
<organism evidence="2 3">
    <name type="scientific">Halobaculum marinum</name>
    <dbReference type="NCBI Taxonomy" id="3031996"/>
    <lineage>
        <taxon>Archaea</taxon>
        <taxon>Methanobacteriati</taxon>
        <taxon>Methanobacteriota</taxon>
        <taxon>Stenosarchaea group</taxon>
        <taxon>Halobacteria</taxon>
        <taxon>Halobacteriales</taxon>
        <taxon>Haloferacaceae</taxon>
        <taxon>Halobaculum</taxon>
    </lineage>
</organism>
<dbReference type="AlphaFoldDB" id="A0ABD5X0K8"/>
<protein>
    <recommendedName>
        <fullName evidence="4">MFS transporter</fullName>
    </recommendedName>
</protein>
<evidence type="ECO:0000256" key="1">
    <source>
        <dbReference type="SAM" id="Phobius"/>
    </source>
</evidence>
<name>A0ABD5X0K8_9EURY</name>
<dbReference type="RefSeq" id="WP_276237367.1">
    <property type="nucleotide sequence ID" value="NZ_CP119989.1"/>
</dbReference>
<comment type="caution">
    <text evidence="2">The sequence shown here is derived from an EMBL/GenBank/DDBJ whole genome shotgun (WGS) entry which is preliminary data.</text>
</comment>
<dbReference type="EMBL" id="JBHTAG010000003">
    <property type="protein sequence ID" value="MFC7098136.1"/>
    <property type="molecule type" value="Genomic_DNA"/>
</dbReference>
<evidence type="ECO:0000313" key="3">
    <source>
        <dbReference type="Proteomes" id="UP001596388"/>
    </source>
</evidence>
<feature type="transmembrane region" description="Helical" evidence="1">
    <location>
        <begin position="22"/>
        <end position="40"/>
    </location>
</feature>
<evidence type="ECO:0008006" key="4">
    <source>
        <dbReference type="Google" id="ProtNLM"/>
    </source>
</evidence>
<proteinExistence type="predicted"/>
<keyword evidence="1" id="KW-0472">Membrane</keyword>
<dbReference type="GeneID" id="79270941"/>
<keyword evidence="1" id="KW-0812">Transmembrane</keyword>
<accession>A0ABD5X0K8</accession>
<keyword evidence="1" id="KW-1133">Transmembrane helix</keyword>
<reference evidence="2 3" key="1">
    <citation type="journal article" date="2019" name="Int. J. Syst. Evol. Microbiol.">
        <title>The Global Catalogue of Microorganisms (GCM) 10K type strain sequencing project: providing services to taxonomists for standard genome sequencing and annotation.</title>
        <authorList>
            <consortium name="The Broad Institute Genomics Platform"/>
            <consortium name="The Broad Institute Genome Sequencing Center for Infectious Disease"/>
            <person name="Wu L."/>
            <person name="Ma J."/>
        </authorList>
    </citation>
    <scope>NUCLEOTIDE SEQUENCE [LARGE SCALE GENOMIC DNA]</scope>
    <source>
        <strain evidence="2 3">DT55</strain>
    </source>
</reference>
<evidence type="ECO:0000313" key="2">
    <source>
        <dbReference type="EMBL" id="MFC7098136.1"/>
    </source>
</evidence>
<keyword evidence="3" id="KW-1185">Reference proteome</keyword>
<dbReference type="Proteomes" id="UP001596388">
    <property type="component" value="Unassembled WGS sequence"/>
</dbReference>